<keyword evidence="2" id="KW-1185">Reference proteome</keyword>
<dbReference type="OrthoDB" id="10385056at2759"/>
<comment type="caution">
    <text evidence="1">The sequence shown here is derived from an EMBL/GenBank/DDBJ whole genome shotgun (WGS) entry which is preliminary data.</text>
</comment>
<dbReference type="InterPro" id="IPR037187">
    <property type="entry name" value="DnaK_N"/>
</dbReference>
<evidence type="ECO:0000313" key="2">
    <source>
        <dbReference type="Proteomes" id="UP000886653"/>
    </source>
</evidence>
<dbReference type="Proteomes" id="UP000886653">
    <property type="component" value="Unassembled WGS sequence"/>
</dbReference>
<dbReference type="SUPFAM" id="SSF109635">
    <property type="entry name" value="DnaK suppressor protein DksA, alpha-hairpin domain"/>
    <property type="match status" value="1"/>
</dbReference>
<name>A0A9P6T897_9BASI</name>
<protein>
    <submittedName>
        <fullName evidence="1">Uncharacterized protein</fullName>
    </submittedName>
</protein>
<sequence length="182" mass="22041">MYLIIRYQEPDYRDEDEDPYYTLKKLLQRKREELANSLDSDFKPEFINLIDRLRRLLDRAHVKFHRARRFRVRRRDVRYIKRIEVYLRSLKPFLQNLNNSLSKYNDSPTFRATQLPSLSCITMRYMLSYENPGIEKLEMSYRRARKELGHGLIELFSHCRTSDLPPKKTIGNNNNNHVLKCN</sequence>
<proteinExistence type="predicted"/>
<gene>
    <name evidence="1" type="ORF">CROQUDRAFT_298067</name>
</gene>
<reference evidence="1" key="1">
    <citation type="submission" date="2013-11" db="EMBL/GenBank/DDBJ databases">
        <title>Genome sequence of the fusiform rust pathogen reveals effectors for host alternation and coevolution with pine.</title>
        <authorList>
            <consortium name="DOE Joint Genome Institute"/>
            <person name="Smith K."/>
            <person name="Pendleton A."/>
            <person name="Kubisiak T."/>
            <person name="Anderson C."/>
            <person name="Salamov A."/>
            <person name="Aerts A."/>
            <person name="Riley R."/>
            <person name="Clum A."/>
            <person name="Lindquist E."/>
            <person name="Ence D."/>
            <person name="Campbell M."/>
            <person name="Kronenberg Z."/>
            <person name="Feau N."/>
            <person name="Dhillon B."/>
            <person name="Hamelin R."/>
            <person name="Burleigh J."/>
            <person name="Smith J."/>
            <person name="Yandell M."/>
            <person name="Nelson C."/>
            <person name="Grigoriev I."/>
            <person name="Davis J."/>
        </authorList>
    </citation>
    <scope>NUCLEOTIDE SEQUENCE</scope>
    <source>
        <strain evidence="1">G11</strain>
    </source>
</reference>
<accession>A0A9P6T897</accession>
<evidence type="ECO:0000313" key="1">
    <source>
        <dbReference type="EMBL" id="KAG0141263.1"/>
    </source>
</evidence>
<dbReference type="EMBL" id="MU167394">
    <property type="protein sequence ID" value="KAG0141263.1"/>
    <property type="molecule type" value="Genomic_DNA"/>
</dbReference>
<dbReference type="AlphaFoldDB" id="A0A9P6T897"/>
<organism evidence="1 2">
    <name type="scientific">Cronartium quercuum f. sp. fusiforme G11</name>
    <dbReference type="NCBI Taxonomy" id="708437"/>
    <lineage>
        <taxon>Eukaryota</taxon>
        <taxon>Fungi</taxon>
        <taxon>Dikarya</taxon>
        <taxon>Basidiomycota</taxon>
        <taxon>Pucciniomycotina</taxon>
        <taxon>Pucciniomycetes</taxon>
        <taxon>Pucciniales</taxon>
        <taxon>Coleosporiaceae</taxon>
        <taxon>Cronartium</taxon>
    </lineage>
</organism>